<name>A0A6J4MUY7_9CYAN</name>
<gene>
    <name evidence="1" type="ORF">AVDCRST_MAG94-4038</name>
</gene>
<organism evidence="1">
    <name type="scientific">uncultured Leptolyngbya sp</name>
    <dbReference type="NCBI Taxonomy" id="332963"/>
    <lineage>
        <taxon>Bacteria</taxon>
        <taxon>Bacillati</taxon>
        <taxon>Cyanobacteriota</taxon>
        <taxon>Cyanophyceae</taxon>
        <taxon>Leptolyngbyales</taxon>
        <taxon>Leptolyngbyaceae</taxon>
        <taxon>Leptolyngbya group</taxon>
        <taxon>Leptolyngbya</taxon>
        <taxon>environmental samples</taxon>
    </lineage>
</organism>
<reference evidence="1" key="1">
    <citation type="submission" date="2020-02" db="EMBL/GenBank/DDBJ databases">
        <authorList>
            <person name="Meier V. D."/>
        </authorList>
    </citation>
    <scope>NUCLEOTIDE SEQUENCE</scope>
    <source>
        <strain evidence="1">AVDCRST_MAG94</strain>
    </source>
</reference>
<dbReference type="EMBL" id="CADCTY010001407">
    <property type="protein sequence ID" value="CAA9369555.1"/>
    <property type="molecule type" value="Genomic_DNA"/>
</dbReference>
<dbReference type="AlphaFoldDB" id="A0A6J4MUY7"/>
<protein>
    <submittedName>
        <fullName evidence="1">Uncharacterized protein</fullName>
    </submittedName>
</protein>
<accession>A0A6J4MUY7</accession>
<sequence>MFETSKTFFIPTLIHTVFSDRATIVSATICKQQREQQRV</sequence>
<proteinExistence type="predicted"/>
<evidence type="ECO:0000313" key="1">
    <source>
        <dbReference type="EMBL" id="CAA9369555.1"/>
    </source>
</evidence>